<keyword evidence="4" id="KW-0677">Repeat</keyword>
<evidence type="ECO:0000313" key="10">
    <source>
        <dbReference type="EMBL" id="EKM53415.1"/>
    </source>
</evidence>
<accession>K5W2S0</accession>
<dbReference type="InParanoid" id="K5W2S0"/>
<comment type="subcellular location">
    <subcellularLocation>
        <location evidence="1">Nucleus</location>
    </subcellularLocation>
</comment>
<feature type="region of interest" description="Disordered" evidence="8">
    <location>
        <begin position="83"/>
        <end position="126"/>
    </location>
</feature>
<feature type="domain" description="Nab2 type CCCH zinc finger 4" evidence="9">
    <location>
        <begin position="418"/>
        <end position="440"/>
    </location>
</feature>
<keyword evidence="11" id="KW-1185">Reference proteome</keyword>
<dbReference type="GO" id="GO:0043488">
    <property type="term" value="P:regulation of mRNA stability"/>
    <property type="evidence" value="ECO:0007669"/>
    <property type="project" value="InterPro"/>
</dbReference>
<evidence type="ECO:0000256" key="6">
    <source>
        <dbReference type="ARBA" id="ARBA00022833"/>
    </source>
</evidence>
<feature type="compositionally biased region" description="Low complexity" evidence="8">
    <location>
        <begin position="140"/>
        <end position="155"/>
    </location>
</feature>
<evidence type="ECO:0000256" key="2">
    <source>
        <dbReference type="ARBA" id="ARBA00008423"/>
    </source>
</evidence>
<dbReference type="STRING" id="650164.K5W2S0"/>
<feature type="region of interest" description="Disordered" evidence="8">
    <location>
        <begin position="299"/>
        <end position="340"/>
    </location>
</feature>
<dbReference type="RefSeq" id="XP_007398107.1">
    <property type="nucleotide sequence ID" value="XM_007398045.1"/>
</dbReference>
<dbReference type="EMBL" id="JH930474">
    <property type="protein sequence ID" value="EKM53415.1"/>
    <property type="molecule type" value="Genomic_DNA"/>
</dbReference>
<feature type="compositionally biased region" description="Pro residues" evidence="8">
    <location>
        <begin position="91"/>
        <end position="105"/>
    </location>
</feature>
<dbReference type="OrthoDB" id="438553at2759"/>
<dbReference type="InterPro" id="IPR040366">
    <property type="entry name" value="Nab2/ZC3H14"/>
</dbReference>
<dbReference type="Pfam" id="PF14608">
    <property type="entry name" value="zf-CCCH_2"/>
    <property type="match status" value="3"/>
</dbReference>
<proteinExistence type="inferred from homology"/>
<dbReference type="GO" id="GO:0005737">
    <property type="term" value="C:cytoplasm"/>
    <property type="evidence" value="ECO:0007669"/>
    <property type="project" value="TreeGrafter"/>
</dbReference>
<dbReference type="InterPro" id="IPR049017">
    <property type="entry name" value="Nab2_Znf4"/>
</dbReference>
<gene>
    <name evidence="10" type="ORF">PHACADRAFT_211115</name>
</gene>
<dbReference type="GO" id="GO:0008270">
    <property type="term" value="F:zinc ion binding"/>
    <property type="evidence" value="ECO:0007669"/>
    <property type="project" value="UniProtKB-KW"/>
</dbReference>
<keyword evidence="5" id="KW-0863">Zinc-finger</keyword>
<dbReference type="InterPro" id="IPR043094">
    <property type="entry name" value="Nab2/ZC3H14_N_sf"/>
</dbReference>
<dbReference type="GeneID" id="18913059"/>
<comment type="similarity">
    <text evidence="2">Belongs to the ZC3H14 family.</text>
</comment>
<organism evidence="10 11">
    <name type="scientific">Phanerochaete carnosa (strain HHB-10118-sp)</name>
    <name type="common">White-rot fungus</name>
    <name type="synonym">Peniophora carnosa</name>
    <dbReference type="NCBI Taxonomy" id="650164"/>
    <lineage>
        <taxon>Eukaryota</taxon>
        <taxon>Fungi</taxon>
        <taxon>Dikarya</taxon>
        <taxon>Basidiomycota</taxon>
        <taxon>Agaricomycotina</taxon>
        <taxon>Agaricomycetes</taxon>
        <taxon>Polyporales</taxon>
        <taxon>Phanerochaetaceae</taxon>
        <taxon>Phanerochaete</taxon>
    </lineage>
</organism>
<evidence type="ECO:0000256" key="7">
    <source>
        <dbReference type="ARBA" id="ARBA00023242"/>
    </source>
</evidence>
<sequence length="621" mass="65023">MAFGLTIGTERATALQNAIQDELTKRGYSPDADPVMAEYITIMIINNKTPAQISSELEDLIGSEFDANFVDWLFAEVSKAAPEAESSTAPAPEPAPSAVPPPTHETPPHVQNELPRRPPNGPRAGPFQQAIAQALPSTLPSAQKRPASARSPSPSGHAHKTRRMDLPTGPRAMQRDGLSNMPSGSRSLLERMSSPRNGHFVKDDIQARIDNITAQNPEMAMLMGGAPQGFPMSGMPGMDMAAMQMTNPIMLQEMMMNQMALMTQMAGAMGILNPAAMNMNGFPMQPGMDMNMMGGMNGQQGMSGRGRGRGRGGMRGGHGGRGGHTPAPSSSMLDNAPPAPAMKAEQAPTVAAMPTPIIAAPTPVVAPQITPSTSQSRSGFVPPERPQSPTLCKFGVKCSNSVCRYSHPSPVATPESGVVLSNEPCENGKDCKDKDCVKSHVSPAVLKATGEQLNPKAPAFTPGAAQSPAPSHQSQIPCRFGAACTRPGCAFLHPNQKPANSVSQPCRFGTACTRATCPFQHPEGRVLPTTFHRGLSASGGLVTVSTPETGSMGAHSHNKSVTFNNPAKTGANGAASSAAELEKRVKEVEEKKAQALQAVAQAEAAAAAKKDDSKPPVPISA</sequence>
<evidence type="ECO:0000313" key="11">
    <source>
        <dbReference type="Proteomes" id="UP000008370"/>
    </source>
</evidence>
<dbReference type="Gene3D" id="4.10.1000.40">
    <property type="match status" value="2"/>
</dbReference>
<evidence type="ECO:0000256" key="4">
    <source>
        <dbReference type="ARBA" id="ARBA00022737"/>
    </source>
</evidence>
<dbReference type="PANTHER" id="PTHR14738">
    <property type="entry name" value="ZINC FINGER CCCH DOMAIN-CONTAINING PROTEIN 14"/>
    <property type="match status" value="1"/>
</dbReference>
<dbReference type="GO" id="GO:0008143">
    <property type="term" value="F:poly(A) binding"/>
    <property type="evidence" value="ECO:0007669"/>
    <property type="project" value="InterPro"/>
</dbReference>
<evidence type="ECO:0000256" key="3">
    <source>
        <dbReference type="ARBA" id="ARBA00022723"/>
    </source>
</evidence>
<keyword evidence="3" id="KW-0479">Metal-binding</keyword>
<evidence type="ECO:0000256" key="8">
    <source>
        <dbReference type="SAM" id="MobiDB-lite"/>
    </source>
</evidence>
<keyword evidence="6" id="KW-0862">Zinc</keyword>
<protein>
    <recommendedName>
        <fullName evidence="9">Nab2 type CCCH zinc finger 4 domain-containing protein</fullName>
    </recommendedName>
</protein>
<dbReference type="KEGG" id="pco:PHACADRAFT_211115"/>
<name>K5W2S0_PHACS</name>
<dbReference type="AlphaFoldDB" id="K5W2S0"/>
<evidence type="ECO:0000256" key="1">
    <source>
        <dbReference type="ARBA" id="ARBA00004123"/>
    </source>
</evidence>
<evidence type="ECO:0000259" key="9">
    <source>
        <dbReference type="Pfam" id="PF21803"/>
    </source>
</evidence>
<dbReference type="Proteomes" id="UP000008370">
    <property type="component" value="Unassembled WGS sequence"/>
</dbReference>
<feature type="region of interest" description="Disordered" evidence="8">
    <location>
        <begin position="139"/>
        <end position="198"/>
    </location>
</feature>
<feature type="region of interest" description="Disordered" evidence="8">
    <location>
        <begin position="562"/>
        <end position="585"/>
    </location>
</feature>
<dbReference type="PANTHER" id="PTHR14738:SF29">
    <property type="entry name" value="ZINC FINGER CCCH DOMAIN-CONTAINING PROTEIN 14"/>
    <property type="match status" value="1"/>
</dbReference>
<dbReference type="HOGENOM" id="CLU_031482_0_0_1"/>
<dbReference type="GO" id="GO:0005634">
    <property type="term" value="C:nucleus"/>
    <property type="evidence" value="ECO:0007669"/>
    <property type="project" value="UniProtKB-SubCell"/>
</dbReference>
<evidence type="ECO:0000256" key="5">
    <source>
        <dbReference type="ARBA" id="ARBA00022771"/>
    </source>
</evidence>
<dbReference type="Pfam" id="PF21803">
    <property type="entry name" value="Nab2-zf4"/>
    <property type="match status" value="1"/>
</dbReference>
<keyword evidence="7" id="KW-0539">Nucleus</keyword>
<feature type="compositionally biased region" description="Gly residues" evidence="8">
    <location>
        <begin position="313"/>
        <end position="323"/>
    </location>
</feature>
<reference evidence="10 11" key="1">
    <citation type="journal article" date="2012" name="BMC Genomics">
        <title>Comparative genomics of the white-rot fungi, Phanerochaete carnosa and P. chrysosporium, to elucidate the genetic basis of the distinct wood types they colonize.</title>
        <authorList>
            <person name="Suzuki H."/>
            <person name="MacDonald J."/>
            <person name="Syed K."/>
            <person name="Salamov A."/>
            <person name="Hori C."/>
            <person name="Aerts A."/>
            <person name="Henrissat B."/>
            <person name="Wiebenga A."/>
            <person name="vanKuyk P.A."/>
            <person name="Barry K."/>
            <person name="Lindquist E."/>
            <person name="LaButti K."/>
            <person name="Lapidus A."/>
            <person name="Lucas S."/>
            <person name="Coutinho P."/>
            <person name="Gong Y."/>
            <person name="Samejima M."/>
            <person name="Mahadevan R."/>
            <person name="Abou-Zaid M."/>
            <person name="de Vries R.P."/>
            <person name="Igarashi K."/>
            <person name="Yadav J.S."/>
            <person name="Grigoriev I.V."/>
            <person name="Master E.R."/>
        </authorList>
    </citation>
    <scope>NUCLEOTIDE SEQUENCE [LARGE SCALE GENOMIC DNA]</scope>
    <source>
        <strain evidence="10 11">HHB-10118-sp</strain>
    </source>
</reference>
<dbReference type="Gene3D" id="1.10.340.40">
    <property type="entry name" value="Nuclear abundant poly(A) RNA-bind protein 2, N-terminal domain"/>
    <property type="match status" value="1"/>
</dbReference>